<evidence type="ECO:0000313" key="7">
    <source>
        <dbReference type="Proteomes" id="UP000017559"/>
    </source>
</evidence>
<dbReference type="AlphaFoldDB" id="V2XLL1"/>
<dbReference type="InterPro" id="IPR036188">
    <property type="entry name" value="FAD/NAD-bd_sf"/>
</dbReference>
<gene>
    <name evidence="6" type="ORF">Moror_1796</name>
</gene>
<keyword evidence="5" id="KW-0732">Signal</keyword>
<protein>
    <submittedName>
        <fullName evidence="6">Dimethylaniline monooxygenase</fullName>
    </submittedName>
</protein>
<evidence type="ECO:0000256" key="3">
    <source>
        <dbReference type="ARBA" id="ARBA00022827"/>
    </source>
</evidence>
<keyword evidence="4" id="KW-0560">Oxidoreductase</keyword>
<dbReference type="HOGENOM" id="CLU_006909_5_2_1"/>
<comment type="similarity">
    <text evidence="1">Belongs to the FMO family.</text>
</comment>
<dbReference type="Pfam" id="PF13450">
    <property type="entry name" value="NAD_binding_8"/>
    <property type="match status" value="1"/>
</dbReference>
<keyword evidence="6" id="KW-0503">Monooxygenase</keyword>
<dbReference type="PANTHER" id="PTHR23023">
    <property type="entry name" value="DIMETHYLANILINE MONOOXYGENASE"/>
    <property type="match status" value="1"/>
</dbReference>
<dbReference type="Gene3D" id="3.50.50.60">
    <property type="entry name" value="FAD/NAD(P)-binding domain"/>
    <property type="match status" value="2"/>
</dbReference>
<feature type="signal peptide" evidence="5">
    <location>
        <begin position="1"/>
        <end position="18"/>
    </location>
</feature>
<evidence type="ECO:0000256" key="4">
    <source>
        <dbReference type="ARBA" id="ARBA00023002"/>
    </source>
</evidence>
<evidence type="ECO:0000256" key="2">
    <source>
        <dbReference type="ARBA" id="ARBA00022630"/>
    </source>
</evidence>
<keyword evidence="3" id="KW-0274">FAD</keyword>
<reference evidence="6 7" key="1">
    <citation type="journal article" date="2014" name="BMC Genomics">
        <title>Genome and secretome analysis of the hemibiotrophic fungal pathogen, Moniliophthora roreri, which causes frosty pod rot disease of cacao: mechanisms of the biotrophic and necrotrophic phases.</title>
        <authorList>
            <person name="Meinhardt L.W."/>
            <person name="Costa G.G.L."/>
            <person name="Thomazella D.P.T."/>
            <person name="Teixeira P.J.P.L."/>
            <person name="Carazzolle M.F."/>
            <person name="Schuster S.C."/>
            <person name="Carlson J.E."/>
            <person name="Guiltinan M.J."/>
            <person name="Mieczkowski P."/>
            <person name="Farmer A."/>
            <person name="Ramaraj T."/>
            <person name="Crozier J."/>
            <person name="Davis R.E."/>
            <person name="Shao J."/>
            <person name="Melnick R.L."/>
            <person name="Pereira G.A.G."/>
            <person name="Bailey B.A."/>
        </authorList>
    </citation>
    <scope>NUCLEOTIDE SEQUENCE [LARGE SCALE GENOMIC DNA]</scope>
    <source>
        <strain evidence="6 7">MCA 2997</strain>
    </source>
</reference>
<evidence type="ECO:0000256" key="5">
    <source>
        <dbReference type="SAM" id="SignalP"/>
    </source>
</evidence>
<dbReference type="InterPro" id="IPR020946">
    <property type="entry name" value="Flavin_mOase-like"/>
</dbReference>
<dbReference type="SUPFAM" id="SSF51905">
    <property type="entry name" value="FAD/NAD(P)-binding domain"/>
    <property type="match status" value="1"/>
</dbReference>
<comment type="caution">
    <text evidence="6">The sequence shown here is derived from an EMBL/GenBank/DDBJ whole genome shotgun (WGS) entry which is preliminary data.</text>
</comment>
<evidence type="ECO:0000313" key="6">
    <source>
        <dbReference type="EMBL" id="ESK93385.1"/>
    </source>
</evidence>
<organism evidence="6 7">
    <name type="scientific">Moniliophthora roreri (strain MCA 2997)</name>
    <name type="common">Cocoa frosty pod rot fungus</name>
    <name type="synonym">Crinipellis roreri</name>
    <dbReference type="NCBI Taxonomy" id="1381753"/>
    <lineage>
        <taxon>Eukaryota</taxon>
        <taxon>Fungi</taxon>
        <taxon>Dikarya</taxon>
        <taxon>Basidiomycota</taxon>
        <taxon>Agaricomycotina</taxon>
        <taxon>Agaricomycetes</taxon>
        <taxon>Agaricomycetidae</taxon>
        <taxon>Agaricales</taxon>
        <taxon>Marasmiineae</taxon>
        <taxon>Marasmiaceae</taxon>
        <taxon>Moniliophthora</taxon>
    </lineage>
</organism>
<dbReference type="GO" id="GO:0050660">
    <property type="term" value="F:flavin adenine dinucleotide binding"/>
    <property type="evidence" value="ECO:0007669"/>
    <property type="project" value="InterPro"/>
</dbReference>
<evidence type="ECO:0000256" key="1">
    <source>
        <dbReference type="ARBA" id="ARBA00009183"/>
    </source>
</evidence>
<dbReference type="Pfam" id="PF00743">
    <property type="entry name" value="FMO-like"/>
    <property type="match status" value="1"/>
</dbReference>
<name>V2XLL1_MONRO</name>
<dbReference type="EMBL" id="AWSO01000201">
    <property type="protein sequence ID" value="ESK93385.1"/>
    <property type="molecule type" value="Genomic_DNA"/>
</dbReference>
<dbReference type="Proteomes" id="UP000017559">
    <property type="component" value="Unassembled WGS sequence"/>
</dbReference>
<dbReference type="OrthoDB" id="66881at2759"/>
<dbReference type="GO" id="GO:0050661">
    <property type="term" value="F:NADP binding"/>
    <property type="evidence" value="ECO:0007669"/>
    <property type="project" value="InterPro"/>
</dbReference>
<keyword evidence="7" id="KW-1185">Reference proteome</keyword>
<accession>V2XLL1</accession>
<feature type="chain" id="PRO_5004712338" evidence="5">
    <location>
        <begin position="19"/>
        <end position="576"/>
    </location>
</feature>
<dbReference type="GO" id="GO:0004499">
    <property type="term" value="F:N,N-dimethylaniline monooxygenase activity"/>
    <property type="evidence" value="ECO:0007669"/>
    <property type="project" value="InterPro"/>
</dbReference>
<sequence>MLSPKLTIVLSLLTTCLCQQHPFYVPETHSESSSYEFKWPIEKVAVIGAGVGGMLTFREFKRSGFQVTLFERDTLPGGVWHYSDQIPLNAPIPNAPPTSSDYIPDLPPENVELPYEMEVKGLSDKEVSEMRRAHRLPKPVWKSLKSNAPAPDQQIRDWRWPDDTPWELPQEYIGSYLRSFASFNRINTNDGNPNVFYDTRVELIQPRLLSNSTQKGWTLTLKQLIQTSGEGCRVKWWKEDFDAIIVATGRYNAPSMPPIRGLSEWADRFPNAISHSRQYRTPDEEKYRNKTVLIVGAAASGAEIGLELSPVVKALIVSTRPDNATAPHYPLSFYTPRLPANTTQIGEIARFYTLPDAAKGTREGKIELTNGTIISGVDKIIFCTGFRYTYPFLPQYMSREPKDPKQVLVTDGTHIRNLHLDLFFIAEPTIGFVGVNAGTQAFTYTTYLAAALSSVWSGFAKLPSQAEMERMHEERVKVQGGYTKHFLFLGSQAAYDMIRYLVAWINSAALKDPSRKLRQIDTPSPFVNEALTIWSMARFGSSDFNSVEGRSSLWEDEAEREKEKERALNAMWYDYW</sequence>
<proteinExistence type="inferred from homology"/>
<keyword evidence="2" id="KW-0285">Flavoprotein</keyword>
<dbReference type="KEGG" id="mrr:Moror_1796"/>
<dbReference type="InterPro" id="IPR050346">
    <property type="entry name" value="FMO-like"/>
</dbReference>